<protein>
    <submittedName>
        <fullName evidence="1">Uncharacterized protein</fullName>
    </submittedName>
</protein>
<organism evidence="1">
    <name type="scientific">Anguilla anguilla</name>
    <name type="common">European freshwater eel</name>
    <name type="synonym">Muraena anguilla</name>
    <dbReference type="NCBI Taxonomy" id="7936"/>
    <lineage>
        <taxon>Eukaryota</taxon>
        <taxon>Metazoa</taxon>
        <taxon>Chordata</taxon>
        <taxon>Craniata</taxon>
        <taxon>Vertebrata</taxon>
        <taxon>Euteleostomi</taxon>
        <taxon>Actinopterygii</taxon>
        <taxon>Neopterygii</taxon>
        <taxon>Teleostei</taxon>
        <taxon>Anguilliformes</taxon>
        <taxon>Anguillidae</taxon>
        <taxon>Anguilla</taxon>
    </lineage>
</organism>
<dbReference type="EMBL" id="GBXM01073194">
    <property type="protein sequence ID" value="JAH35383.1"/>
    <property type="molecule type" value="Transcribed_RNA"/>
</dbReference>
<reference evidence="1" key="2">
    <citation type="journal article" date="2015" name="Fish Shellfish Immunol.">
        <title>Early steps in the European eel (Anguilla anguilla)-Vibrio vulnificus interaction in the gills: Role of the RtxA13 toxin.</title>
        <authorList>
            <person name="Callol A."/>
            <person name="Pajuelo D."/>
            <person name="Ebbesson L."/>
            <person name="Teles M."/>
            <person name="MacKenzie S."/>
            <person name="Amaro C."/>
        </authorList>
    </citation>
    <scope>NUCLEOTIDE SEQUENCE</scope>
</reference>
<proteinExistence type="predicted"/>
<dbReference type="AlphaFoldDB" id="A0A0E9S4D6"/>
<accession>A0A0E9S4D6</accession>
<reference evidence="1" key="1">
    <citation type="submission" date="2014-11" db="EMBL/GenBank/DDBJ databases">
        <authorList>
            <person name="Amaro Gonzalez C."/>
        </authorList>
    </citation>
    <scope>NUCLEOTIDE SEQUENCE</scope>
</reference>
<name>A0A0E9S4D6_ANGAN</name>
<sequence>MLASLQARIFKYLLLVKSLSTSANSGKWNIQIRKLEY</sequence>
<evidence type="ECO:0000313" key="1">
    <source>
        <dbReference type="EMBL" id="JAH35383.1"/>
    </source>
</evidence>